<sequence length="551" mass="58292">MFEDSIQDREVVKDLTRLSRKQSCGIGSSGGGVSTAHLGALPDDLEHLQNEQLCFGGKVSGDDQGTRPEDGAEAADAVGARRGSPVTCCCGDNRGFNVRDTQRDDMTGIVVANGGRFPCLHIGVTGLRPNHRYFLALDFVEVGGIVDAFSLPDLTEPYYTPRPNNLQGYQWTSGVLYFNLNSIANGGLQESGMTLKVGGEYEPTLRLLELRDDQWPSGSSAVRFALPGTAFLVVSLNSEVRMNRTALASEFLLVRKSEMSRSRLPAQQPPPQQQQECCRSPPSRIFPPEPAGGVAPALQSEWRRLLELRAGGHPAAAADAAAAAAAASRLLRAAGPSSHGLQALPAAPEPLAPIGTASALRPVYAKSVVHDHFSGGVWKSLPSQPQQSHHQPPPQQQPPQPMGAGAWHSSSARHHSCSAPGAHLELGALLHGVQQNREALSSLVQHSGASQSRPPTSLSDFGGRPGGALQLSAESRPSTSLAPFGCAAAAAATAHAIQECWSRGSPPSGPPLLRFNYDLLPSGYLHWLALARSNLARPQALAASAFVVHAF</sequence>
<accession>A0A9J6GDA2</accession>
<evidence type="ECO:0000256" key="1">
    <source>
        <dbReference type="SAM" id="MobiDB-lite"/>
    </source>
</evidence>
<evidence type="ECO:0000313" key="3">
    <source>
        <dbReference type="Proteomes" id="UP000821853"/>
    </source>
</evidence>
<feature type="region of interest" description="Disordered" evidence="1">
    <location>
        <begin position="261"/>
        <end position="282"/>
    </location>
</feature>
<reference evidence="2 3" key="1">
    <citation type="journal article" date="2020" name="Cell">
        <title>Large-Scale Comparative Analyses of Tick Genomes Elucidate Their Genetic Diversity and Vector Capacities.</title>
        <authorList>
            <consortium name="Tick Genome and Microbiome Consortium (TIGMIC)"/>
            <person name="Jia N."/>
            <person name="Wang J."/>
            <person name="Shi W."/>
            <person name="Du L."/>
            <person name="Sun Y."/>
            <person name="Zhan W."/>
            <person name="Jiang J.F."/>
            <person name="Wang Q."/>
            <person name="Zhang B."/>
            <person name="Ji P."/>
            <person name="Bell-Sakyi L."/>
            <person name="Cui X.M."/>
            <person name="Yuan T.T."/>
            <person name="Jiang B.G."/>
            <person name="Yang W.F."/>
            <person name="Lam T.T."/>
            <person name="Chang Q.C."/>
            <person name="Ding S.J."/>
            <person name="Wang X.J."/>
            <person name="Zhu J.G."/>
            <person name="Ruan X.D."/>
            <person name="Zhao L."/>
            <person name="Wei J.T."/>
            <person name="Ye R.Z."/>
            <person name="Que T.C."/>
            <person name="Du C.H."/>
            <person name="Zhou Y.H."/>
            <person name="Cheng J.X."/>
            <person name="Dai P.F."/>
            <person name="Guo W.B."/>
            <person name="Han X.H."/>
            <person name="Huang E.J."/>
            <person name="Li L.F."/>
            <person name="Wei W."/>
            <person name="Gao Y.C."/>
            <person name="Liu J.Z."/>
            <person name="Shao H.Z."/>
            <person name="Wang X."/>
            <person name="Wang C.C."/>
            <person name="Yang T.C."/>
            <person name="Huo Q.B."/>
            <person name="Li W."/>
            <person name="Chen H.Y."/>
            <person name="Chen S.E."/>
            <person name="Zhou L.G."/>
            <person name="Ni X.B."/>
            <person name="Tian J.H."/>
            <person name="Sheng Y."/>
            <person name="Liu T."/>
            <person name="Pan Y.S."/>
            <person name="Xia L.Y."/>
            <person name="Li J."/>
            <person name="Zhao F."/>
            <person name="Cao W.C."/>
        </authorList>
    </citation>
    <scope>NUCLEOTIDE SEQUENCE [LARGE SCALE GENOMIC DNA]</scope>
    <source>
        <strain evidence="2">HaeL-2018</strain>
    </source>
</reference>
<dbReference type="GO" id="GO:0003700">
    <property type="term" value="F:DNA-binding transcription factor activity"/>
    <property type="evidence" value="ECO:0007669"/>
    <property type="project" value="InterPro"/>
</dbReference>
<protein>
    <submittedName>
        <fullName evidence="2">Uncharacterized protein</fullName>
    </submittedName>
</protein>
<feature type="compositionally biased region" description="Basic and acidic residues" evidence="1">
    <location>
        <begin position="60"/>
        <end position="70"/>
    </location>
</feature>
<feature type="region of interest" description="Disordered" evidence="1">
    <location>
        <begin position="441"/>
        <end position="474"/>
    </location>
</feature>
<dbReference type="OMA" id="WPSGNSA"/>
<feature type="region of interest" description="Disordered" evidence="1">
    <location>
        <begin position="376"/>
        <end position="418"/>
    </location>
</feature>
<dbReference type="AlphaFoldDB" id="A0A9J6GDA2"/>
<dbReference type="VEuPathDB" id="VectorBase:HLOH_052385"/>
<dbReference type="InterPro" id="IPR008967">
    <property type="entry name" value="p53-like_TF_DNA-bd_sf"/>
</dbReference>
<organism evidence="2 3">
    <name type="scientific">Haemaphysalis longicornis</name>
    <name type="common">Bush tick</name>
    <dbReference type="NCBI Taxonomy" id="44386"/>
    <lineage>
        <taxon>Eukaryota</taxon>
        <taxon>Metazoa</taxon>
        <taxon>Ecdysozoa</taxon>
        <taxon>Arthropoda</taxon>
        <taxon>Chelicerata</taxon>
        <taxon>Arachnida</taxon>
        <taxon>Acari</taxon>
        <taxon>Parasitiformes</taxon>
        <taxon>Ixodida</taxon>
        <taxon>Ixodoidea</taxon>
        <taxon>Ixodidae</taxon>
        <taxon>Haemaphysalinae</taxon>
        <taxon>Haemaphysalis</taxon>
    </lineage>
</organism>
<feature type="region of interest" description="Disordered" evidence="1">
    <location>
        <begin position="58"/>
        <end position="77"/>
    </location>
</feature>
<gene>
    <name evidence="2" type="ORF">HPB48_020054</name>
</gene>
<dbReference type="GO" id="GO:0006357">
    <property type="term" value="P:regulation of transcription by RNA polymerase II"/>
    <property type="evidence" value="ECO:0007669"/>
    <property type="project" value="UniProtKB-ARBA"/>
</dbReference>
<dbReference type="OrthoDB" id="6504070at2759"/>
<feature type="compositionally biased region" description="Polar residues" evidence="1">
    <location>
        <begin position="441"/>
        <end position="459"/>
    </location>
</feature>
<feature type="compositionally biased region" description="Pro residues" evidence="1">
    <location>
        <begin position="391"/>
        <end position="401"/>
    </location>
</feature>
<dbReference type="SUPFAM" id="SSF49417">
    <property type="entry name" value="p53-like transcription factors"/>
    <property type="match status" value="1"/>
</dbReference>
<comment type="caution">
    <text evidence="2">The sequence shown here is derived from an EMBL/GenBank/DDBJ whole genome shotgun (WGS) entry which is preliminary data.</text>
</comment>
<dbReference type="EMBL" id="JABSTR010000006">
    <property type="protein sequence ID" value="KAH9372767.1"/>
    <property type="molecule type" value="Genomic_DNA"/>
</dbReference>
<name>A0A9J6GDA2_HAELO</name>
<dbReference type="Proteomes" id="UP000821853">
    <property type="component" value="Chromosome 4"/>
</dbReference>
<evidence type="ECO:0000313" key="2">
    <source>
        <dbReference type="EMBL" id="KAH9372767.1"/>
    </source>
</evidence>
<keyword evidence="3" id="KW-1185">Reference proteome</keyword>
<proteinExistence type="predicted"/>